<organism evidence="16 17">
    <name type="scientific">Gasterosteus aculeatus aculeatus</name>
    <name type="common">three-spined stickleback</name>
    <dbReference type="NCBI Taxonomy" id="481459"/>
    <lineage>
        <taxon>Eukaryota</taxon>
        <taxon>Metazoa</taxon>
        <taxon>Chordata</taxon>
        <taxon>Craniata</taxon>
        <taxon>Vertebrata</taxon>
        <taxon>Euteleostomi</taxon>
        <taxon>Actinopterygii</taxon>
        <taxon>Neopterygii</taxon>
        <taxon>Teleostei</taxon>
        <taxon>Neoteleostei</taxon>
        <taxon>Acanthomorphata</taxon>
        <taxon>Eupercaria</taxon>
        <taxon>Perciformes</taxon>
        <taxon>Cottioidei</taxon>
        <taxon>Gasterosteales</taxon>
        <taxon>Gasterosteidae</taxon>
        <taxon>Gasterosteus</taxon>
    </lineage>
</organism>
<evidence type="ECO:0000313" key="17">
    <source>
        <dbReference type="Proteomes" id="UP000007635"/>
    </source>
</evidence>
<dbReference type="GeneTree" id="ENSGT00390000009477"/>
<evidence type="ECO:0000313" key="16">
    <source>
        <dbReference type="Ensembl" id="ENSGACP00000058517.1"/>
    </source>
</evidence>
<feature type="compositionally biased region" description="Basic residues" evidence="14">
    <location>
        <begin position="1"/>
        <end position="11"/>
    </location>
</feature>
<evidence type="ECO:0000256" key="11">
    <source>
        <dbReference type="ARBA" id="ARBA00023273"/>
    </source>
</evidence>
<dbReference type="PANTHER" id="PTHR31543:SF0">
    <property type="entry name" value="DYNEIN REGULATORY COMPLEX SUBUNIT 4"/>
    <property type="match status" value="1"/>
</dbReference>
<dbReference type="Pfam" id="PF13851">
    <property type="entry name" value="GAS"/>
    <property type="match status" value="1"/>
</dbReference>
<keyword evidence="7" id="KW-0282">Flagellum</keyword>
<dbReference type="GO" id="GO:0031267">
    <property type="term" value="F:small GTPase binding"/>
    <property type="evidence" value="ECO:0007669"/>
    <property type="project" value="InterPro"/>
</dbReference>
<reference evidence="16" key="2">
    <citation type="submission" date="2025-08" db="UniProtKB">
        <authorList>
            <consortium name="Ensembl"/>
        </authorList>
    </citation>
    <scope>IDENTIFICATION</scope>
</reference>
<keyword evidence="8 13" id="KW-0175">Coiled coil</keyword>
<evidence type="ECO:0000256" key="1">
    <source>
        <dbReference type="ARBA" id="ARBA00004230"/>
    </source>
</evidence>
<evidence type="ECO:0000256" key="7">
    <source>
        <dbReference type="ARBA" id="ARBA00022846"/>
    </source>
</evidence>
<reference evidence="16" key="3">
    <citation type="submission" date="2025-09" db="UniProtKB">
        <authorList>
            <consortium name="Ensembl"/>
        </authorList>
    </citation>
    <scope>IDENTIFICATION</scope>
</reference>
<evidence type="ECO:0000256" key="14">
    <source>
        <dbReference type="SAM" id="MobiDB-lite"/>
    </source>
</evidence>
<keyword evidence="11" id="KW-0966">Cell projection</keyword>
<dbReference type="AlphaFoldDB" id="A0AAQ4R7E0"/>
<feature type="region of interest" description="Disordered" evidence="14">
    <location>
        <begin position="1"/>
        <end position="23"/>
    </location>
</feature>
<comment type="similarity">
    <text evidence="3">Belongs to the DRC4 family.</text>
</comment>
<dbReference type="PANTHER" id="PTHR31543">
    <property type="entry name" value="DYNEIN REGULATORY COMPLEX SUBUNIT 4"/>
    <property type="match status" value="1"/>
</dbReference>
<feature type="domain" description="Growth arrest-specific protein 8" evidence="15">
    <location>
        <begin position="31"/>
        <end position="183"/>
    </location>
</feature>
<evidence type="ECO:0000256" key="2">
    <source>
        <dbReference type="ARBA" id="ARBA00004245"/>
    </source>
</evidence>
<comment type="subcellular location">
    <subcellularLocation>
        <location evidence="1">Cell projection</location>
        <location evidence="1">Cilium</location>
        <location evidence="1">Flagellum</location>
    </subcellularLocation>
    <subcellularLocation>
        <location evidence="2">Cytoplasm</location>
        <location evidence="2">Cytoskeleton</location>
    </subcellularLocation>
</comment>
<keyword evidence="17" id="KW-1185">Reference proteome</keyword>
<evidence type="ECO:0000259" key="15">
    <source>
        <dbReference type="Pfam" id="PF13851"/>
    </source>
</evidence>
<evidence type="ECO:0000256" key="10">
    <source>
        <dbReference type="ARBA" id="ARBA00023212"/>
    </source>
</evidence>
<evidence type="ECO:0000256" key="9">
    <source>
        <dbReference type="ARBA" id="ARBA00023069"/>
    </source>
</evidence>
<dbReference type="GO" id="GO:0005874">
    <property type="term" value="C:microtubule"/>
    <property type="evidence" value="ECO:0007669"/>
    <property type="project" value="UniProtKB-KW"/>
</dbReference>
<evidence type="ECO:0000256" key="5">
    <source>
        <dbReference type="ARBA" id="ARBA00022490"/>
    </source>
</evidence>
<protein>
    <recommendedName>
        <fullName evidence="4">Dynein regulatory complex subunit 4</fullName>
    </recommendedName>
    <alternativeName>
        <fullName evidence="12">Growth arrest-specific protein 8</fullName>
    </alternativeName>
</protein>
<dbReference type="GO" id="GO:0008017">
    <property type="term" value="F:microtubule binding"/>
    <property type="evidence" value="ECO:0007669"/>
    <property type="project" value="InterPro"/>
</dbReference>
<dbReference type="Ensembl" id="ENSGACT00000044183.1">
    <property type="protein sequence ID" value="ENSGACP00000058517.1"/>
    <property type="gene ID" value="ENSGACG00000001727.2"/>
</dbReference>
<reference evidence="16 17" key="1">
    <citation type="journal article" date="2021" name="G3 (Bethesda)">
        <title>Improved contiguity of the threespine stickleback genome using long-read sequencing.</title>
        <authorList>
            <person name="Nath S."/>
            <person name="Shaw D.E."/>
            <person name="White M.A."/>
        </authorList>
    </citation>
    <scope>NUCLEOTIDE SEQUENCE [LARGE SCALE GENOMIC DNA]</scope>
    <source>
        <strain evidence="16 17">Lake Benthic</strain>
    </source>
</reference>
<dbReference type="InterPro" id="IPR039308">
    <property type="entry name" value="GAS8"/>
</dbReference>
<proteinExistence type="inferred from homology"/>
<sequence length="186" mass="21660">MPPKTKNKKAVKTVVDGLSPEEMSKDQLEEHIVRLREELDREREERSFFQLERDKIQASWEISKRRLEEEKGELRNRQREREEAEARHQVEITASKARVKVLDQELRDLSLQHQLLQCGFEKVERERDEVLEKQTEAIQEVRQRSSLKHLLLEKKLAALTAAAEKQEAQLFAALAASDVEPSAGAR</sequence>
<keyword evidence="5" id="KW-0963">Cytoplasm</keyword>
<evidence type="ECO:0000256" key="3">
    <source>
        <dbReference type="ARBA" id="ARBA00009859"/>
    </source>
</evidence>
<dbReference type="InterPro" id="IPR025593">
    <property type="entry name" value="GAS8_dom"/>
</dbReference>
<feature type="coiled-coil region" evidence="13">
    <location>
        <begin position="25"/>
        <end position="87"/>
    </location>
</feature>
<name>A0AAQ4R7E0_GASAC</name>
<keyword evidence="6" id="KW-0493">Microtubule</keyword>
<keyword evidence="9" id="KW-0969">Cilium</keyword>
<feature type="coiled-coil region" evidence="13">
    <location>
        <begin position="120"/>
        <end position="169"/>
    </location>
</feature>
<dbReference type="GO" id="GO:0030317">
    <property type="term" value="P:flagellated sperm motility"/>
    <property type="evidence" value="ECO:0007669"/>
    <property type="project" value="TreeGrafter"/>
</dbReference>
<keyword evidence="10" id="KW-0206">Cytoskeleton</keyword>
<dbReference type="GO" id="GO:0005794">
    <property type="term" value="C:Golgi apparatus"/>
    <property type="evidence" value="ECO:0007669"/>
    <property type="project" value="TreeGrafter"/>
</dbReference>
<evidence type="ECO:0000256" key="8">
    <source>
        <dbReference type="ARBA" id="ARBA00023054"/>
    </source>
</evidence>
<evidence type="ECO:0000256" key="4">
    <source>
        <dbReference type="ARBA" id="ARBA00021301"/>
    </source>
</evidence>
<accession>A0AAQ4R7E0</accession>
<evidence type="ECO:0000256" key="13">
    <source>
        <dbReference type="SAM" id="Coils"/>
    </source>
</evidence>
<dbReference type="GO" id="GO:0031514">
    <property type="term" value="C:motile cilium"/>
    <property type="evidence" value="ECO:0007669"/>
    <property type="project" value="UniProtKB-SubCell"/>
</dbReference>
<dbReference type="Proteomes" id="UP000007635">
    <property type="component" value="Unassembled WGS sequence"/>
</dbReference>
<evidence type="ECO:0000256" key="12">
    <source>
        <dbReference type="ARBA" id="ARBA00031568"/>
    </source>
</evidence>
<evidence type="ECO:0000256" key="6">
    <source>
        <dbReference type="ARBA" id="ARBA00022701"/>
    </source>
</evidence>